<dbReference type="InterPro" id="IPR036047">
    <property type="entry name" value="F-box-like_dom_sf"/>
</dbReference>
<keyword evidence="3" id="KW-1185">Reference proteome</keyword>
<dbReference type="Pfam" id="PF00646">
    <property type="entry name" value="F-box"/>
    <property type="match status" value="1"/>
</dbReference>
<dbReference type="Proteomes" id="UP001567538">
    <property type="component" value="Unassembled WGS sequence"/>
</dbReference>
<organism evidence="2 3">
    <name type="scientific">Salvia divinorum</name>
    <name type="common">Maria pastora</name>
    <name type="synonym">Diviner's sage</name>
    <dbReference type="NCBI Taxonomy" id="28513"/>
    <lineage>
        <taxon>Eukaryota</taxon>
        <taxon>Viridiplantae</taxon>
        <taxon>Streptophyta</taxon>
        <taxon>Embryophyta</taxon>
        <taxon>Tracheophyta</taxon>
        <taxon>Spermatophyta</taxon>
        <taxon>Magnoliopsida</taxon>
        <taxon>eudicotyledons</taxon>
        <taxon>Gunneridae</taxon>
        <taxon>Pentapetalae</taxon>
        <taxon>asterids</taxon>
        <taxon>lamiids</taxon>
        <taxon>Lamiales</taxon>
        <taxon>Lamiaceae</taxon>
        <taxon>Nepetoideae</taxon>
        <taxon>Mentheae</taxon>
        <taxon>Salviinae</taxon>
        <taxon>Salvia</taxon>
        <taxon>Salvia subgen. Calosphace</taxon>
    </lineage>
</organism>
<dbReference type="InterPro" id="IPR053772">
    <property type="entry name" value="At1g61320/At1g61330-like"/>
</dbReference>
<dbReference type="EMBL" id="JBEAFC010000012">
    <property type="protein sequence ID" value="KAL1534172.1"/>
    <property type="molecule type" value="Genomic_DNA"/>
</dbReference>
<dbReference type="Gene3D" id="1.20.1280.50">
    <property type="match status" value="1"/>
</dbReference>
<gene>
    <name evidence="2" type="ORF">AAHA92_30390</name>
</gene>
<dbReference type="InterPro" id="IPR001810">
    <property type="entry name" value="F-box_dom"/>
</dbReference>
<name>A0ABD1FQS1_SALDI</name>
<dbReference type="InterPro" id="IPR055357">
    <property type="entry name" value="LRR_At1g61320_AtMIF1"/>
</dbReference>
<dbReference type="PROSITE" id="PS50181">
    <property type="entry name" value="FBOX"/>
    <property type="match status" value="1"/>
</dbReference>
<dbReference type="SUPFAM" id="SSF52047">
    <property type="entry name" value="RNI-like"/>
    <property type="match status" value="1"/>
</dbReference>
<dbReference type="PANTHER" id="PTHR34145">
    <property type="entry name" value="OS02G0105600 PROTEIN"/>
    <property type="match status" value="1"/>
</dbReference>
<dbReference type="SMART" id="SM00256">
    <property type="entry name" value="FBOX"/>
    <property type="match status" value="1"/>
</dbReference>
<evidence type="ECO:0000313" key="2">
    <source>
        <dbReference type="EMBL" id="KAL1534172.1"/>
    </source>
</evidence>
<evidence type="ECO:0000313" key="3">
    <source>
        <dbReference type="Proteomes" id="UP001567538"/>
    </source>
</evidence>
<comment type="caution">
    <text evidence="2">The sequence shown here is derived from an EMBL/GenBank/DDBJ whole genome shotgun (WGS) entry which is preliminary data.</text>
</comment>
<evidence type="ECO:0000259" key="1">
    <source>
        <dbReference type="PROSITE" id="PS50181"/>
    </source>
</evidence>
<protein>
    <recommendedName>
        <fullName evidence="1">F-box domain-containing protein</fullName>
    </recommendedName>
</protein>
<dbReference type="Gene3D" id="3.80.10.10">
    <property type="entry name" value="Ribonuclease Inhibitor"/>
    <property type="match status" value="1"/>
</dbReference>
<proteinExistence type="predicted"/>
<dbReference type="SUPFAM" id="SSF81383">
    <property type="entry name" value="F-box domain"/>
    <property type="match status" value="1"/>
</dbReference>
<dbReference type="Pfam" id="PF23622">
    <property type="entry name" value="LRR_At1g61320_AtMIF1"/>
    <property type="match status" value="1"/>
</dbReference>
<accession>A0ABD1FQS1</accession>
<dbReference type="AlphaFoldDB" id="A0ABD1FQS1"/>
<sequence length="443" mass="51272">MDGIDSDRQPCMKKHKNEGLGYRTDKISELPDEIIFTVLSFLSLRDAASTSVLSSRWLDLWKHTCNLNFFDSNNIIQIKSETEHDSWDLETCKHVKTVNSALQSHQALSLKRFRLCFYANKSAQSTIIKWLEFVWSRRVKRLDLNFRCESRRHAVVLQDLLGEMRPMKYLETLVLKLMKVSGEDISLFLRNCPFLRRLNIASSFLTSDVHISGATLALEELWIIKCSLLGYVINISAPNLSSVCVDARPGQLWFKNVPRLAVAFFHIISPTFTMHHFASSLSCFTSQLQKLTLYLINYDDDHDDHDDVLIWQKLLGKGFPQLPNLKELRVWHSCLLPVTHVIMACPRLQYFKFKFPDKAKAKDAARDGGRFKKLMFQGSCVANIIQSLTYISESGAFQKIKNHTSLMSEDNLKQFEALLSQQVQLQFHVQLRFQFFDIFIRYS</sequence>
<dbReference type="PANTHER" id="PTHR34145:SF68">
    <property type="entry name" value="FBD DOMAIN-CONTAINING PROTEIN"/>
    <property type="match status" value="1"/>
</dbReference>
<feature type="domain" description="F-box" evidence="1">
    <location>
        <begin position="24"/>
        <end position="72"/>
    </location>
</feature>
<dbReference type="InterPro" id="IPR032675">
    <property type="entry name" value="LRR_dom_sf"/>
</dbReference>
<dbReference type="CDD" id="cd22160">
    <property type="entry name" value="F-box_AtFBL13-like"/>
    <property type="match status" value="1"/>
</dbReference>
<dbReference type="InterPro" id="IPR053781">
    <property type="entry name" value="F-box_AtFBL13-like"/>
</dbReference>
<reference evidence="2 3" key="1">
    <citation type="submission" date="2024-06" db="EMBL/GenBank/DDBJ databases">
        <title>A chromosome level genome sequence of Diviner's sage (Salvia divinorum).</title>
        <authorList>
            <person name="Ford S.A."/>
            <person name="Ro D.-K."/>
            <person name="Ness R.W."/>
            <person name="Phillips M.A."/>
        </authorList>
    </citation>
    <scope>NUCLEOTIDE SEQUENCE [LARGE SCALE GENOMIC DNA]</scope>
    <source>
        <strain evidence="2">SAF-2024a</strain>
        <tissue evidence="2">Leaf</tissue>
    </source>
</reference>